<evidence type="ECO:0000313" key="1">
    <source>
        <dbReference type="EMBL" id="GFT90917.1"/>
    </source>
</evidence>
<accession>A0A8X6UAC4</accession>
<comment type="caution">
    <text evidence="1">The sequence shown here is derived from an EMBL/GenBank/DDBJ whole genome shotgun (WGS) entry which is preliminary data.</text>
</comment>
<evidence type="ECO:0000313" key="2">
    <source>
        <dbReference type="Proteomes" id="UP000887013"/>
    </source>
</evidence>
<dbReference type="AlphaFoldDB" id="A0A8X6UAC4"/>
<keyword evidence="2" id="KW-1185">Reference proteome</keyword>
<reference evidence="1" key="1">
    <citation type="submission" date="2020-08" db="EMBL/GenBank/DDBJ databases">
        <title>Multicomponent nature underlies the extraordinary mechanical properties of spider dragline silk.</title>
        <authorList>
            <person name="Kono N."/>
            <person name="Nakamura H."/>
            <person name="Mori M."/>
            <person name="Yoshida Y."/>
            <person name="Ohtoshi R."/>
            <person name="Malay A.D."/>
            <person name="Moran D.A.P."/>
            <person name="Tomita M."/>
            <person name="Numata K."/>
            <person name="Arakawa K."/>
        </authorList>
    </citation>
    <scope>NUCLEOTIDE SEQUENCE</scope>
</reference>
<sequence length="87" mass="10073">MLYFRTPFTSGKSMQAKSPLIESNRSKYLPSFAIIKRNEAEIELLYLFVPGGEDYNVARWEVKRKAFPYVTSESEAFDAKKNLFPNV</sequence>
<organism evidence="1 2">
    <name type="scientific">Nephila pilipes</name>
    <name type="common">Giant wood spider</name>
    <name type="synonym">Nephila maculata</name>
    <dbReference type="NCBI Taxonomy" id="299642"/>
    <lineage>
        <taxon>Eukaryota</taxon>
        <taxon>Metazoa</taxon>
        <taxon>Ecdysozoa</taxon>
        <taxon>Arthropoda</taxon>
        <taxon>Chelicerata</taxon>
        <taxon>Arachnida</taxon>
        <taxon>Araneae</taxon>
        <taxon>Araneomorphae</taxon>
        <taxon>Entelegynae</taxon>
        <taxon>Araneoidea</taxon>
        <taxon>Nephilidae</taxon>
        <taxon>Nephila</taxon>
    </lineage>
</organism>
<protein>
    <submittedName>
        <fullName evidence="1">Uncharacterized protein</fullName>
    </submittedName>
</protein>
<name>A0A8X6UAC4_NEPPI</name>
<dbReference type="Proteomes" id="UP000887013">
    <property type="component" value="Unassembled WGS sequence"/>
</dbReference>
<gene>
    <name evidence="1" type="ORF">NPIL_560751</name>
</gene>
<proteinExistence type="predicted"/>
<dbReference type="EMBL" id="BMAW01120808">
    <property type="protein sequence ID" value="GFT90917.1"/>
    <property type="molecule type" value="Genomic_DNA"/>
</dbReference>